<dbReference type="InterPro" id="IPR013332">
    <property type="entry name" value="KPR_N"/>
</dbReference>
<dbReference type="SUPFAM" id="SSF48179">
    <property type="entry name" value="6-phosphogluconate dehydrogenase C-terminal domain-like"/>
    <property type="match status" value="1"/>
</dbReference>
<dbReference type="Gene3D" id="3.40.50.720">
    <property type="entry name" value="NAD(P)-binding Rossmann-like Domain"/>
    <property type="match status" value="1"/>
</dbReference>
<dbReference type="Proteomes" id="UP001219568">
    <property type="component" value="Unassembled WGS sequence"/>
</dbReference>
<keyword evidence="8" id="KW-1185">Reference proteome</keyword>
<dbReference type="GO" id="GO:0008677">
    <property type="term" value="F:2-dehydropantoate 2-reductase activity"/>
    <property type="evidence" value="ECO:0007669"/>
    <property type="project" value="UniProtKB-EC"/>
</dbReference>
<evidence type="ECO:0000259" key="5">
    <source>
        <dbReference type="Pfam" id="PF02558"/>
    </source>
</evidence>
<gene>
    <name evidence="7" type="ORF">N7460_004739</name>
</gene>
<evidence type="ECO:0000313" key="7">
    <source>
        <dbReference type="EMBL" id="KAJ6043384.1"/>
    </source>
</evidence>
<dbReference type="InterPro" id="IPR013752">
    <property type="entry name" value="KPA_reductase"/>
</dbReference>
<dbReference type="Pfam" id="PF08546">
    <property type="entry name" value="ApbA_C"/>
    <property type="match status" value="1"/>
</dbReference>
<dbReference type="NCBIfam" id="TIGR00745">
    <property type="entry name" value="apbA_panE"/>
    <property type="match status" value="1"/>
</dbReference>
<keyword evidence="3 4" id="KW-0560">Oxidoreductase</keyword>
<reference evidence="7" key="1">
    <citation type="journal article" date="2023" name="IMA Fungus">
        <title>Comparative genomic study of the Penicillium genus elucidates a diverse pangenome and 15 lateral gene transfer events.</title>
        <authorList>
            <person name="Petersen C."/>
            <person name="Sorensen T."/>
            <person name="Nielsen M.R."/>
            <person name="Sondergaard T.E."/>
            <person name="Sorensen J.L."/>
            <person name="Fitzpatrick D.A."/>
            <person name="Frisvad J.C."/>
            <person name="Nielsen K.L."/>
        </authorList>
    </citation>
    <scope>NUCLEOTIDE SEQUENCE</scope>
    <source>
        <strain evidence="7">IBT 15450</strain>
    </source>
</reference>
<comment type="catalytic activity">
    <reaction evidence="4">
        <text>(R)-pantoate + NADP(+) = 2-dehydropantoate + NADPH + H(+)</text>
        <dbReference type="Rhea" id="RHEA:16233"/>
        <dbReference type="ChEBI" id="CHEBI:11561"/>
        <dbReference type="ChEBI" id="CHEBI:15378"/>
        <dbReference type="ChEBI" id="CHEBI:15980"/>
        <dbReference type="ChEBI" id="CHEBI:57783"/>
        <dbReference type="ChEBI" id="CHEBI:58349"/>
        <dbReference type="EC" id="1.1.1.169"/>
    </reaction>
</comment>
<dbReference type="SUPFAM" id="SSF51735">
    <property type="entry name" value="NAD(P)-binding Rossmann-fold domains"/>
    <property type="match status" value="1"/>
</dbReference>
<evidence type="ECO:0000256" key="4">
    <source>
        <dbReference type="RuleBase" id="RU362068"/>
    </source>
</evidence>
<dbReference type="AlphaFoldDB" id="A0AAD6ICF1"/>
<comment type="caution">
    <text evidence="7">The sequence shown here is derived from an EMBL/GenBank/DDBJ whole genome shotgun (WGS) entry which is preliminary data.</text>
</comment>
<dbReference type="InterPro" id="IPR013328">
    <property type="entry name" value="6PGD_dom2"/>
</dbReference>
<dbReference type="InterPro" id="IPR036291">
    <property type="entry name" value="NAD(P)-bd_dom_sf"/>
</dbReference>
<evidence type="ECO:0000256" key="2">
    <source>
        <dbReference type="ARBA" id="ARBA00022857"/>
    </source>
</evidence>
<feature type="domain" description="Ketopantoate reductase C-terminal" evidence="6">
    <location>
        <begin position="200"/>
        <end position="325"/>
    </location>
</feature>
<dbReference type="Pfam" id="PF02558">
    <property type="entry name" value="ApbA"/>
    <property type="match status" value="1"/>
</dbReference>
<reference evidence="7" key="2">
    <citation type="submission" date="2023-01" db="EMBL/GenBank/DDBJ databases">
        <authorList>
            <person name="Petersen C."/>
        </authorList>
    </citation>
    <scope>NUCLEOTIDE SEQUENCE</scope>
    <source>
        <strain evidence="7">IBT 15450</strain>
    </source>
</reference>
<dbReference type="FunFam" id="1.10.1040.10:FF:000017">
    <property type="entry name" value="2-dehydropantoate 2-reductase"/>
    <property type="match status" value="1"/>
</dbReference>
<keyword evidence="2 4" id="KW-0521">NADP</keyword>
<dbReference type="EMBL" id="JAQJZL010000004">
    <property type="protein sequence ID" value="KAJ6043384.1"/>
    <property type="molecule type" value="Genomic_DNA"/>
</dbReference>
<dbReference type="Gene3D" id="1.10.1040.10">
    <property type="entry name" value="N-(1-d-carboxylethyl)-l-norvaline Dehydrogenase, domain 2"/>
    <property type="match status" value="1"/>
</dbReference>
<dbReference type="PANTHER" id="PTHR21708:SF30">
    <property type="entry name" value="2-DEHYDROPANTOATE 2-REDUCTASE-RELATED"/>
    <property type="match status" value="1"/>
</dbReference>
<proteinExistence type="inferred from homology"/>
<dbReference type="InterPro" id="IPR051402">
    <property type="entry name" value="KPR-Related"/>
</dbReference>
<dbReference type="InterPro" id="IPR008927">
    <property type="entry name" value="6-PGluconate_DH-like_C_sf"/>
</dbReference>
<comment type="function">
    <text evidence="4">Catalyzes the NADPH-dependent reduction of ketopantoate into pantoic acid.</text>
</comment>
<accession>A0AAD6ICF1</accession>
<dbReference type="InterPro" id="IPR003710">
    <property type="entry name" value="ApbA"/>
</dbReference>
<protein>
    <recommendedName>
        <fullName evidence="4">2-dehydropantoate 2-reductase</fullName>
        <ecNumber evidence="4">1.1.1.169</ecNumber>
    </recommendedName>
    <alternativeName>
        <fullName evidence="4">Ketopantoate reductase</fullName>
    </alternativeName>
</protein>
<dbReference type="GO" id="GO:0015940">
    <property type="term" value="P:pantothenate biosynthetic process"/>
    <property type="evidence" value="ECO:0007669"/>
    <property type="project" value="InterPro"/>
</dbReference>
<evidence type="ECO:0000256" key="3">
    <source>
        <dbReference type="ARBA" id="ARBA00023002"/>
    </source>
</evidence>
<name>A0AAD6ICF1_PENCN</name>
<dbReference type="GO" id="GO:0005737">
    <property type="term" value="C:cytoplasm"/>
    <property type="evidence" value="ECO:0007669"/>
    <property type="project" value="TreeGrafter"/>
</dbReference>
<feature type="domain" description="Ketopantoate reductase N-terminal" evidence="5">
    <location>
        <begin position="8"/>
        <end position="167"/>
    </location>
</feature>
<evidence type="ECO:0000313" key="8">
    <source>
        <dbReference type="Proteomes" id="UP001219568"/>
    </source>
</evidence>
<evidence type="ECO:0000256" key="1">
    <source>
        <dbReference type="ARBA" id="ARBA00007870"/>
    </source>
</evidence>
<comment type="similarity">
    <text evidence="1 4">Belongs to the ketopantoate reductase family.</text>
</comment>
<evidence type="ECO:0000259" key="6">
    <source>
        <dbReference type="Pfam" id="PF08546"/>
    </source>
</evidence>
<dbReference type="PANTHER" id="PTHR21708">
    <property type="entry name" value="PROBABLE 2-DEHYDROPANTOATE 2-REDUCTASE"/>
    <property type="match status" value="1"/>
</dbReference>
<sequence>MAQEKARVLIVGTGGVGTMSAYALMQAGKADVTAVMRSNYDAAVKNGISIDSIQYGHEIKGFRPTTIVKSVPNVAKEGLKPFDFILVTTKNIPDVSPTVADIIEPAVTPGKTAIVLSQNGLNIEKPIIPRFPNNPVISSVSTVGATERAYADVFHDDPDAQKIGPFQNQSVPQQIAEDAAKSYINIYNPDGKLEVVYDADVQRARWRKLLYNGSFNPIATILRMDTRRMRMSQHVIDDLVLPIMFEVLAAARACGVTELTDDLPGKVIFNDDMQFEFKPSMCQDIEKGNLFELENIVGEPLREGETHGVAMPTLRTVYGILKGLQLQVKEGKGLWEPKFTRDNPYK</sequence>
<dbReference type="EC" id="1.1.1.169" evidence="4"/>
<organism evidence="7 8">
    <name type="scientific">Penicillium canescens</name>
    <dbReference type="NCBI Taxonomy" id="5083"/>
    <lineage>
        <taxon>Eukaryota</taxon>
        <taxon>Fungi</taxon>
        <taxon>Dikarya</taxon>
        <taxon>Ascomycota</taxon>
        <taxon>Pezizomycotina</taxon>
        <taxon>Eurotiomycetes</taxon>
        <taxon>Eurotiomycetidae</taxon>
        <taxon>Eurotiales</taxon>
        <taxon>Aspergillaceae</taxon>
        <taxon>Penicillium</taxon>
    </lineage>
</organism>